<proteinExistence type="inferred from homology"/>
<name>A0A443IZD2_9BACI</name>
<keyword evidence="11 15" id="KW-0139">CF(1)</keyword>
<dbReference type="Pfam" id="PF22919">
    <property type="entry name" value="ATP-synt_VA_C"/>
    <property type="match status" value="1"/>
</dbReference>
<feature type="binding site" evidence="15">
    <location>
        <begin position="158"/>
        <end position="165"/>
    </location>
    <ligand>
        <name>ATP</name>
        <dbReference type="ChEBI" id="CHEBI:30616"/>
    </ligand>
</feature>
<dbReference type="EC" id="7.1.2.2" evidence="15"/>
<dbReference type="SUPFAM" id="SSF52540">
    <property type="entry name" value="P-loop containing nucleoside triphosphate hydrolases"/>
    <property type="match status" value="1"/>
</dbReference>
<dbReference type="NCBIfam" id="TIGR01039">
    <property type="entry name" value="atpD"/>
    <property type="match status" value="1"/>
</dbReference>
<dbReference type="Pfam" id="PF00006">
    <property type="entry name" value="ATP-synt_ab"/>
    <property type="match status" value="1"/>
</dbReference>
<comment type="subcellular location">
    <subcellularLocation>
        <location evidence="1 15">Cell membrane</location>
        <topology evidence="1 15">Peripheral membrane protein</topology>
    </subcellularLocation>
</comment>
<dbReference type="InterPro" id="IPR000194">
    <property type="entry name" value="ATPase_F1/V1/A1_a/bsu_nucl-bd"/>
</dbReference>
<dbReference type="PANTHER" id="PTHR15184">
    <property type="entry name" value="ATP SYNTHASE"/>
    <property type="match status" value="1"/>
</dbReference>
<evidence type="ECO:0000256" key="8">
    <source>
        <dbReference type="ARBA" id="ARBA00022967"/>
    </source>
</evidence>
<evidence type="ECO:0000256" key="11">
    <source>
        <dbReference type="ARBA" id="ARBA00023196"/>
    </source>
</evidence>
<evidence type="ECO:0000256" key="10">
    <source>
        <dbReference type="ARBA" id="ARBA00023136"/>
    </source>
</evidence>
<dbReference type="InterPro" id="IPR050053">
    <property type="entry name" value="ATPase_alpha/beta_chains"/>
</dbReference>
<evidence type="ECO:0000256" key="9">
    <source>
        <dbReference type="ARBA" id="ARBA00023065"/>
    </source>
</evidence>
<dbReference type="InterPro" id="IPR036121">
    <property type="entry name" value="ATPase_F1/V1/A1_a/bsu_N_sf"/>
</dbReference>
<dbReference type="GO" id="GO:0046962">
    <property type="term" value="F:sodium-transporting ATPase activity, rotational mechanism"/>
    <property type="evidence" value="ECO:0007669"/>
    <property type="project" value="UniProtKB-EC"/>
</dbReference>
<evidence type="ECO:0000313" key="18">
    <source>
        <dbReference type="Proteomes" id="UP000273811"/>
    </source>
</evidence>
<dbReference type="FunFam" id="3.40.50.300:FF:000004">
    <property type="entry name" value="ATP synthase subunit beta"/>
    <property type="match status" value="1"/>
</dbReference>
<accession>A0A443IZD2</accession>
<keyword evidence="8 15" id="KW-1278">Translocase</keyword>
<dbReference type="Gene3D" id="3.40.50.300">
    <property type="entry name" value="P-loop containing nucleotide triphosphate hydrolases"/>
    <property type="match status" value="1"/>
</dbReference>
<dbReference type="FunFam" id="2.40.10.170:FF:000005">
    <property type="entry name" value="ATP synthase subunit beta"/>
    <property type="match status" value="1"/>
</dbReference>
<comment type="similarity">
    <text evidence="2 15">Belongs to the ATPase alpha/beta chains family.</text>
</comment>
<sequence length="473" mass="51826">MSKGQVLQVMGPVVDVKFPDGHLPEIYNALKVTYNAQSETEVNIDLTLEVALHLGDDTVRTIAMASTDGVQRGMEVVDTGAPISVPVGDITLGRVFNVLGENIDLDEPIDTDARRDSIHRSAPKFDQLSTEVEILETGIKVVDLLAPYIKGGKIGLFGGAGVGKTVLIQELINNIAQEHGGISVFAGVGERTREGNDLYYEMKDSGVIDKTAMVFGQMNEPPGARMRVALTGLTMAEYFRDEQGQDVLFFIDNIFRFTQAGSEVSALLGRMPSAVGYQPTLATEMGQLQERITSTNVGSVTSIQAIYVPADDYTDPAPATTFAHLDATTNLERKLSEMGIYPAVDPLASTSRALSPEIVGEEHYEVARQVQQTLQRYRELQDIIAILGMDELSDEDKLTVHRARRIQFFLSQNFHVAEQFTGQPGSYVPVQETVRGFKEILEGKYDHLPEDAFRLVGPIEDAVKKAEEMGVEA</sequence>
<dbReference type="RefSeq" id="WP_120070695.1">
    <property type="nucleotide sequence ID" value="NZ_CP126113.1"/>
</dbReference>
<dbReference type="GO" id="GO:0046933">
    <property type="term" value="F:proton-transporting ATP synthase activity, rotational mechanism"/>
    <property type="evidence" value="ECO:0007669"/>
    <property type="project" value="UniProtKB-UniRule"/>
</dbReference>
<dbReference type="SUPFAM" id="SSF50615">
    <property type="entry name" value="N-terminal domain of alpha and beta subunits of F1 ATP synthase"/>
    <property type="match status" value="1"/>
</dbReference>
<dbReference type="FunFam" id="1.10.1140.10:FF:000001">
    <property type="entry name" value="ATP synthase subunit beta"/>
    <property type="match status" value="1"/>
</dbReference>
<dbReference type="Gene3D" id="2.40.10.170">
    <property type="match status" value="1"/>
</dbReference>
<dbReference type="InterPro" id="IPR020003">
    <property type="entry name" value="ATPase_a/bsu_AS"/>
</dbReference>
<dbReference type="CDD" id="cd01133">
    <property type="entry name" value="F1-ATPase_beta_CD"/>
    <property type="match status" value="1"/>
</dbReference>
<evidence type="ECO:0000256" key="7">
    <source>
        <dbReference type="ARBA" id="ARBA00022840"/>
    </source>
</evidence>
<dbReference type="PANTHER" id="PTHR15184:SF71">
    <property type="entry name" value="ATP SYNTHASE SUBUNIT BETA, MITOCHONDRIAL"/>
    <property type="match status" value="1"/>
</dbReference>
<evidence type="ECO:0000313" key="17">
    <source>
        <dbReference type="EMBL" id="RWR13480.1"/>
    </source>
</evidence>
<keyword evidence="3 15" id="KW-0813">Transport</keyword>
<evidence type="ECO:0000256" key="3">
    <source>
        <dbReference type="ARBA" id="ARBA00022448"/>
    </source>
</evidence>
<keyword evidence="4 15" id="KW-1003">Cell membrane</keyword>
<keyword evidence="9 15" id="KW-0406">Ion transport</keyword>
<dbReference type="Proteomes" id="UP000273811">
    <property type="component" value="Unassembled WGS sequence"/>
</dbReference>
<keyword evidence="7 15" id="KW-0067">ATP-binding</keyword>
<evidence type="ECO:0000259" key="16">
    <source>
        <dbReference type="SMART" id="SM00382"/>
    </source>
</evidence>
<dbReference type="HAMAP" id="MF_01347">
    <property type="entry name" value="ATP_synth_beta_bact"/>
    <property type="match status" value="1"/>
</dbReference>
<comment type="catalytic activity">
    <reaction evidence="15">
        <text>ATP + H2O + 4 H(+)(in) = ADP + phosphate + 5 H(+)(out)</text>
        <dbReference type="Rhea" id="RHEA:57720"/>
        <dbReference type="ChEBI" id="CHEBI:15377"/>
        <dbReference type="ChEBI" id="CHEBI:15378"/>
        <dbReference type="ChEBI" id="CHEBI:30616"/>
        <dbReference type="ChEBI" id="CHEBI:43474"/>
        <dbReference type="ChEBI" id="CHEBI:456216"/>
        <dbReference type="EC" id="7.1.2.2"/>
    </reaction>
</comment>
<evidence type="ECO:0000256" key="12">
    <source>
        <dbReference type="ARBA" id="ARBA00023310"/>
    </source>
</evidence>
<reference evidence="17" key="1">
    <citation type="submission" date="2018-12" db="EMBL/GenBank/DDBJ databases">
        <authorList>
            <person name="Sun L."/>
            <person name="Chen Z."/>
        </authorList>
    </citation>
    <scope>NUCLEOTIDE SEQUENCE [LARGE SCALE GENOMIC DNA]</scope>
    <source>
        <strain evidence="17">DSM 16012</strain>
    </source>
</reference>
<evidence type="ECO:0000256" key="14">
    <source>
        <dbReference type="ARBA" id="ARBA00059242"/>
    </source>
</evidence>
<keyword evidence="10 15" id="KW-0472">Membrane</keyword>
<keyword evidence="17" id="KW-0378">Hydrolase</keyword>
<dbReference type="PROSITE" id="PS00152">
    <property type="entry name" value="ATPASE_ALPHA_BETA"/>
    <property type="match status" value="1"/>
</dbReference>
<dbReference type="GO" id="GO:0045259">
    <property type="term" value="C:proton-transporting ATP synthase complex"/>
    <property type="evidence" value="ECO:0007669"/>
    <property type="project" value="UniProtKB-KW"/>
</dbReference>
<dbReference type="GO" id="GO:0016787">
    <property type="term" value="F:hydrolase activity"/>
    <property type="evidence" value="ECO:0007669"/>
    <property type="project" value="UniProtKB-KW"/>
</dbReference>
<keyword evidence="5 15" id="KW-0547">Nucleotide-binding</keyword>
<dbReference type="SMART" id="SM00382">
    <property type="entry name" value="AAA"/>
    <property type="match status" value="1"/>
</dbReference>
<comment type="function">
    <text evidence="14">Produces ATP from ADP in the presence of a sodium ion gradient across the membrane. The beta chain is the catalytic subunit.</text>
</comment>
<dbReference type="InterPro" id="IPR005722">
    <property type="entry name" value="ATP_synth_F1_bsu"/>
</dbReference>
<comment type="function">
    <text evidence="15">Produces ATP from ADP in the presence of a proton gradient across the membrane. The catalytic sites are hosted primarily by the beta subunits.</text>
</comment>
<dbReference type="OrthoDB" id="9801639at2"/>
<dbReference type="EMBL" id="QYTU02000006">
    <property type="protein sequence ID" value="RWR13480.1"/>
    <property type="molecule type" value="Genomic_DNA"/>
</dbReference>
<dbReference type="InterPro" id="IPR027417">
    <property type="entry name" value="P-loop_NTPase"/>
</dbReference>
<dbReference type="GO" id="GO:0005886">
    <property type="term" value="C:plasma membrane"/>
    <property type="evidence" value="ECO:0007669"/>
    <property type="project" value="UniProtKB-SubCell"/>
</dbReference>
<evidence type="ECO:0000256" key="5">
    <source>
        <dbReference type="ARBA" id="ARBA00022741"/>
    </source>
</evidence>
<dbReference type="GO" id="GO:0005524">
    <property type="term" value="F:ATP binding"/>
    <property type="evidence" value="ECO:0007669"/>
    <property type="project" value="UniProtKB-UniRule"/>
</dbReference>
<dbReference type="InterPro" id="IPR055190">
    <property type="entry name" value="ATP-synt_VA_C"/>
</dbReference>
<dbReference type="AlphaFoldDB" id="A0A443IZD2"/>
<dbReference type="Pfam" id="PF02874">
    <property type="entry name" value="ATP-synt_ab_N"/>
    <property type="match status" value="1"/>
</dbReference>
<evidence type="ECO:0000256" key="2">
    <source>
        <dbReference type="ARBA" id="ARBA00008936"/>
    </source>
</evidence>
<dbReference type="InterPro" id="IPR003593">
    <property type="entry name" value="AAA+_ATPase"/>
</dbReference>
<dbReference type="GeneID" id="56390169"/>
<comment type="catalytic activity">
    <reaction evidence="13">
        <text>4 Na(+)(in) + ATP + H2O = 4 Na(+)(out) + ADP + phosphate + H(+)</text>
        <dbReference type="Rhea" id="RHEA:58156"/>
        <dbReference type="ChEBI" id="CHEBI:15377"/>
        <dbReference type="ChEBI" id="CHEBI:15378"/>
        <dbReference type="ChEBI" id="CHEBI:29101"/>
        <dbReference type="ChEBI" id="CHEBI:30616"/>
        <dbReference type="ChEBI" id="CHEBI:43474"/>
        <dbReference type="ChEBI" id="CHEBI:456216"/>
        <dbReference type="EC" id="7.2.2.1"/>
    </reaction>
</comment>
<dbReference type="InterPro" id="IPR004100">
    <property type="entry name" value="ATPase_F1/V1/A1_a/bsu_N"/>
</dbReference>
<comment type="caution">
    <text evidence="17">The sequence shown here is derived from an EMBL/GenBank/DDBJ whole genome shotgun (WGS) entry which is preliminary data.</text>
</comment>
<evidence type="ECO:0000256" key="1">
    <source>
        <dbReference type="ARBA" id="ARBA00004202"/>
    </source>
</evidence>
<evidence type="ECO:0000256" key="15">
    <source>
        <dbReference type="HAMAP-Rule" id="MF_01347"/>
    </source>
</evidence>
<evidence type="ECO:0000256" key="6">
    <source>
        <dbReference type="ARBA" id="ARBA00022781"/>
    </source>
</evidence>
<evidence type="ECO:0000256" key="13">
    <source>
        <dbReference type="ARBA" id="ARBA00052325"/>
    </source>
</evidence>
<keyword evidence="12 15" id="KW-0066">ATP synthesis</keyword>
<keyword evidence="18" id="KW-1185">Reference proteome</keyword>
<dbReference type="CDD" id="cd18115">
    <property type="entry name" value="ATP-synt_F1_beta_N"/>
    <property type="match status" value="1"/>
</dbReference>
<feature type="domain" description="AAA+ ATPase" evidence="16">
    <location>
        <begin position="150"/>
        <end position="335"/>
    </location>
</feature>
<gene>
    <name evidence="15 17" type="primary">atpD</name>
    <name evidence="17" type="ORF">D4N35_004585</name>
</gene>
<keyword evidence="6 15" id="KW-0375">Hydrogen ion transport</keyword>
<dbReference type="CDD" id="cd18110">
    <property type="entry name" value="ATP-synt_F1_beta_C"/>
    <property type="match status" value="1"/>
</dbReference>
<organism evidence="17 18">
    <name type="scientific">Siminovitchia fortis</name>
    <dbReference type="NCBI Taxonomy" id="254758"/>
    <lineage>
        <taxon>Bacteria</taxon>
        <taxon>Bacillati</taxon>
        <taxon>Bacillota</taxon>
        <taxon>Bacilli</taxon>
        <taxon>Bacillales</taxon>
        <taxon>Bacillaceae</taxon>
        <taxon>Siminovitchia</taxon>
    </lineage>
</organism>
<protein>
    <recommendedName>
        <fullName evidence="15">ATP synthase subunit beta</fullName>
        <ecNumber evidence="15">7.1.2.2</ecNumber>
    </recommendedName>
    <alternativeName>
        <fullName evidence="15">ATP synthase F1 sector subunit beta</fullName>
    </alternativeName>
    <alternativeName>
        <fullName evidence="15">F-ATPase subunit beta</fullName>
    </alternativeName>
</protein>
<dbReference type="Gene3D" id="1.10.1140.10">
    <property type="entry name" value="Bovine Mitochondrial F1-atpase, Atp Synthase Beta Chain, Chain D, domain 3"/>
    <property type="match status" value="1"/>
</dbReference>
<evidence type="ECO:0000256" key="4">
    <source>
        <dbReference type="ARBA" id="ARBA00022475"/>
    </source>
</evidence>
<dbReference type="InterPro" id="IPR024034">
    <property type="entry name" value="ATPase_F1/V1_b/a_C"/>
</dbReference>
<dbReference type="SUPFAM" id="SSF47917">
    <property type="entry name" value="C-terminal domain of alpha and beta subunits of F1 ATP synthase"/>
    <property type="match status" value="1"/>
</dbReference>